<proteinExistence type="predicted"/>
<dbReference type="PaxDb" id="39947-A0A0N7KPP2"/>
<dbReference type="InParanoid" id="A0A0N7KPP2"/>
<dbReference type="EMBL" id="AP014964">
    <property type="protein sequence ID" value="BAT04970.1"/>
    <property type="molecule type" value="Genomic_DNA"/>
</dbReference>
<dbReference type="AlphaFoldDB" id="A0A0N7KPP2"/>
<gene>
    <name evidence="2" type="ordered locus">Os08g0336401</name>
    <name evidence="2" type="ORF">OSNPB_080336401</name>
</gene>
<evidence type="ECO:0000313" key="2">
    <source>
        <dbReference type="EMBL" id="BAT04970.1"/>
    </source>
</evidence>
<reference evidence="2 3" key="3">
    <citation type="journal article" date="2013" name="Rice">
        <title>Improvement of the Oryza sativa Nipponbare reference genome using next generation sequence and optical map data.</title>
        <authorList>
            <person name="Kawahara Y."/>
            <person name="de la Bastide M."/>
            <person name="Hamilton J.P."/>
            <person name="Kanamori H."/>
            <person name="McCombie W.R."/>
            <person name="Ouyang S."/>
            <person name="Schwartz D.C."/>
            <person name="Tanaka T."/>
            <person name="Wu J."/>
            <person name="Zhou S."/>
            <person name="Childs K.L."/>
            <person name="Davidson R.M."/>
            <person name="Lin H."/>
            <person name="Quesada-Ocampo L."/>
            <person name="Vaillancourt B."/>
            <person name="Sakai H."/>
            <person name="Lee S.S."/>
            <person name="Kim J."/>
            <person name="Numa H."/>
            <person name="Itoh T."/>
            <person name="Buell C.R."/>
            <person name="Matsumoto T."/>
        </authorList>
    </citation>
    <scope>NUCLEOTIDE SEQUENCE [LARGE SCALE GENOMIC DNA]</scope>
    <source>
        <strain evidence="3">cv. Nipponbare</strain>
    </source>
</reference>
<name>A0A0N7KPP2_ORYSJ</name>
<protein>
    <submittedName>
        <fullName evidence="2">Os08g0336401 protein</fullName>
    </submittedName>
</protein>
<evidence type="ECO:0000256" key="1">
    <source>
        <dbReference type="SAM" id="MobiDB-lite"/>
    </source>
</evidence>
<dbReference type="Proteomes" id="UP000059680">
    <property type="component" value="Chromosome 8"/>
</dbReference>
<keyword evidence="3" id="KW-1185">Reference proteome</keyword>
<evidence type="ECO:0000313" key="3">
    <source>
        <dbReference type="Proteomes" id="UP000059680"/>
    </source>
</evidence>
<reference evidence="3" key="1">
    <citation type="journal article" date="2005" name="Nature">
        <title>The map-based sequence of the rice genome.</title>
        <authorList>
            <consortium name="International rice genome sequencing project (IRGSP)"/>
            <person name="Matsumoto T."/>
            <person name="Wu J."/>
            <person name="Kanamori H."/>
            <person name="Katayose Y."/>
            <person name="Fujisawa M."/>
            <person name="Namiki N."/>
            <person name="Mizuno H."/>
            <person name="Yamamoto K."/>
            <person name="Antonio B.A."/>
            <person name="Baba T."/>
            <person name="Sakata K."/>
            <person name="Nagamura Y."/>
            <person name="Aoki H."/>
            <person name="Arikawa K."/>
            <person name="Arita K."/>
            <person name="Bito T."/>
            <person name="Chiden Y."/>
            <person name="Fujitsuka N."/>
            <person name="Fukunaka R."/>
            <person name="Hamada M."/>
            <person name="Harada C."/>
            <person name="Hayashi A."/>
            <person name="Hijishita S."/>
            <person name="Honda M."/>
            <person name="Hosokawa S."/>
            <person name="Ichikawa Y."/>
            <person name="Idonuma A."/>
            <person name="Iijima M."/>
            <person name="Ikeda M."/>
            <person name="Ikeno M."/>
            <person name="Ito K."/>
            <person name="Ito S."/>
            <person name="Ito T."/>
            <person name="Ito Y."/>
            <person name="Ito Y."/>
            <person name="Iwabuchi A."/>
            <person name="Kamiya K."/>
            <person name="Karasawa W."/>
            <person name="Kurita K."/>
            <person name="Katagiri S."/>
            <person name="Kikuta A."/>
            <person name="Kobayashi H."/>
            <person name="Kobayashi N."/>
            <person name="Machita K."/>
            <person name="Maehara T."/>
            <person name="Masukawa M."/>
            <person name="Mizubayashi T."/>
            <person name="Mukai Y."/>
            <person name="Nagasaki H."/>
            <person name="Nagata Y."/>
            <person name="Naito S."/>
            <person name="Nakashima M."/>
            <person name="Nakama Y."/>
            <person name="Nakamichi Y."/>
            <person name="Nakamura M."/>
            <person name="Meguro A."/>
            <person name="Negishi M."/>
            <person name="Ohta I."/>
            <person name="Ohta T."/>
            <person name="Okamoto M."/>
            <person name="Ono N."/>
            <person name="Saji S."/>
            <person name="Sakaguchi M."/>
            <person name="Sakai K."/>
            <person name="Shibata M."/>
            <person name="Shimokawa T."/>
            <person name="Song J."/>
            <person name="Takazaki Y."/>
            <person name="Terasawa K."/>
            <person name="Tsugane M."/>
            <person name="Tsuji K."/>
            <person name="Ueda S."/>
            <person name="Waki K."/>
            <person name="Yamagata H."/>
            <person name="Yamamoto M."/>
            <person name="Yamamoto S."/>
            <person name="Yamane H."/>
            <person name="Yoshiki S."/>
            <person name="Yoshihara R."/>
            <person name="Yukawa K."/>
            <person name="Zhong H."/>
            <person name="Yano M."/>
            <person name="Yuan Q."/>
            <person name="Ouyang S."/>
            <person name="Liu J."/>
            <person name="Jones K.M."/>
            <person name="Gansberger K."/>
            <person name="Moffat K."/>
            <person name="Hill J."/>
            <person name="Bera J."/>
            <person name="Fadrosh D."/>
            <person name="Jin S."/>
            <person name="Johri S."/>
            <person name="Kim M."/>
            <person name="Overton L."/>
            <person name="Reardon M."/>
            <person name="Tsitrin T."/>
            <person name="Vuong H."/>
            <person name="Weaver B."/>
            <person name="Ciecko A."/>
            <person name="Tallon L."/>
            <person name="Jackson J."/>
            <person name="Pai G."/>
            <person name="Aken S.V."/>
            <person name="Utterback T."/>
            <person name="Reidmuller S."/>
            <person name="Feldblyum T."/>
            <person name="Hsiao J."/>
            <person name="Zismann V."/>
            <person name="Iobst S."/>
            <person name="de Vazeille A.R."/>
            <person name="Buell C.R."/>
            <person name="Ying K."/>
            <person name="Li Y."/>
            <person name="Lu T."/>
            <person name="Huang Y."/>
            <person name="Zhao Q."/>
            <person name="Feng Q."/>
            <person name="Zhang L."/>
            <person name="Zhu J."/>
            <person name="Weng Q."/>
            <person name="Mu J."/>
            <person name="Lu Y."/>
            <person name="Fan D."/>
            <person name="Liu Y."/>
            <person name="Guan J."/>
            <person name="Zhang Y."/>
            <person name="Yu S."/>
            <person name="Liu X."/>
            <person name="Zhang Y."/>
            <person name="Hong G."/>
            <person name="Han B."/>
            <person name="Choisne N."/>
            <person name="Demange N."/>
            <person name="Orjeda G."/>
            <person name="Samain S."/>
            <person name="Cattolico L."/>
            <person name="Pelletier E."/>
            <person name="Couloux A."/>
            <person name="Segurens B."/>
            <person name="Wincker P."/>
            <person name="D'Hont A."/>
            <person name="Scarpelli C."/>
            <person name="Weissenbach J."/>
            <person name="Salanoubat M."/>
            <person name="Quetier F."/>
            <person name="Yu Y."/>
            <person name="Kim H.R."/>
            <person name="Rambo T."/>
            <person name="Currie J."/>
            <person name="Collura K."/>
            <person name="Luo M."/>
            <person name="Yang T."/>
            <person name="Ammiraju J.S.S."/>
            <person name="Engler F."/>
            <person name="Soderlund C."/>
            <person name="Wing R.A."/>
            <person name="Palmer L.E."/>
            <person name="de la Bastide M."/>
            <person name="Spiegel L."/>
            <person name="Nascimento L."/>
            <person name="Zutavern T."/>
            <person name="O'Shaughnessy A."/>
            <person name="Dike S."/>
            <person name="Dedhia N."/>
            <person name="Preston R."/>
            <person name="Balija V."/>
            <person name="McCombie W.R."/>
            <person name="Chow T."/>
            <person name="Chen H."/>
            <person name="Chung M."/>
            <person name="Chen C."/>
            <person name="Shaw J."/>
            <person name="Wu H."/>
            <person name="Hsiao K."/>
            <person name="Chao Y."/>
            <person name="Chu M."/>
            <person name="Cheng C."/>
            <person name="Hour A."/>
            <person name="Lee P."/>
            <person name="Lin S."/>
            <person name="Lin Y."/>
            <person name="Liou J."/>
            <person name="Liu S."/>
            <person name="Hsing Y."/>
            <person name="Raghuvanshi S."/>
            <person name="Mohanty A."/>
            <person name="Bharti A.K."/>
            <person name="Gaur A."/>
            <person name="Gupta V."/>
            <person name="Kumar D."/>
            <person name="Ravi V."/>
            <person name="Vij S."/>
            <person name="Kapur A."/>
            <person name="Khurana P."/>
            <person name="Khurana P."/>
            <person name="Khurana J.P."/>
            <person name="Tyagi A.K."/>
            <person name="Gaikwad K."/>
            <person name="Singh A."/>
            <person name="Dalal V."/>
            <person name="Srivastava S."/>
            <person name="Dixit A."/>
            <person name="Pal A.K."/>
            <person name="Ghazi I.A."/>
            <person name="Yadav M."/>
            <person name="Pandit A."/>
            <person name="Bhargava A."/>
            <person name="Sureshbabu K."/>
            <person name="Batra K."/>
            <person name="Sharma T.R."/>
            <person name="Mohapatra T."/>
            <person name="Singh N.K."/>
            <person name="Messing J."/>
            <person name="Nelson A.B."/>
            <person name="Fuks G."/>
            <person name="Kavchok S."/>
            <person name="Keizer G."/>
            <person name="Linton E."/>
            <person name="Llaca V."/>
            <person name="Song R."/>
            <person name="Tanyolac B."/>
            <person name="Young S."/>
            <person name="Ho-Il K."/>
            <person name="Hahn J.H."/>
            <person name="Sangsakoo G."/>
            <person name="Vanavichit A."/>
            <person name="de Mattos Luiz.A.T."/>
            <person name="Zimmer P.D."/>
            <person name="Malone G."/>
            <person name="Dellagostin O."/>
            <person name="de Oliveira A.C."/>
            <person name="Bevan M."/>
            <person name="Bancroft I."/>
            <person name="Minx P."/>
            <person name="Cordum H."/>
            <person name="Wilson R."/>
            <person name="Cheng Z."/>
            <person name="Jin W."/>
            <person name="Jiang J."/>
            <person name="Leong S.A."/>
            <person name="Iwama H."/>
            <person name="Gojobori T."/>
            <person name="Itoh T."/>
            <person name="Niimura Y."/>
            <person name="Fujii Y."/>
            <person name="Habara T."/>
            <person name="Sakai H."/>
            <person name="Sato Y."/>
            <person name="Wilson G."/>
            <person name="Kumar K."/>
            <person name="McCouch S."/>
            <person name="Juretic N."/>
            <person name="Hoen D."/>
            <person name="Wright S."/>
            <person name="Bruskiewich R."/>
            <person name="Bureau T."/>
            <person name="Miyao A."/>
            <person name="Hirochika H."/>
            <person name="Nishikawa T."/>
            <person name="Kadowaki K."/>
            <person name="Sugiura M."/>
            <person name="Burr B."/>
            <person name="Sasaki T."/>
        </authorList>
    </citation>
    <scope>NUCLEOTIDE SEQUENCE [LARGE SCALE GENOMIC DNA]</scope>
    <source>
        <strain evidence="3">cv. Nipponbare</strain>
    </source>
</reference>
<accession>A0A0N7KPP2</accession>
<reference evidence="2 3" key="2">
    <citation type="journal article" date="2013" name="Plant Cell Physiol.">
        <title>Rice Annotation Project Database (RAP-DB): an integrative and interactive database for rice genomics.</title>
        <authorList>
            <person name="Sakai H."/>
            <person name="Lee S.S."/>
            <person name="Tanaka T."/>
            <person name="Numa H."/>
            <person name="Kim J."/>
            <person name="Kawahara Y."/>
            <person name="Wakimoto H."/>
            <person name="Yang C.C."/>
            <person name="Iwamoto M."/>
            <person name="Abe T."/>
            <person name="Yamada Y."/>
            <person name="Muto A."/>
            <person name="Inokuchi H."/>
            <person name="Ikemura T."/>
            <person name="Matsumoto T."/>
            <person name="Sasaki T."/>
            <person name="Itoh T."/>
        </authorList>
    </citation>
    <scope>NUCLEOTIDE SEQUENCE [LARGE SCALE GENOMIC DNA]</scope>
    <source>
        <strain evidence="3">cv. Nipponbare</strain>
    </source>
</reference>
<sequence length="155" mass="16547">MQHTEPVVAVPRATATDSNSHTREPPDLDETAMDPSLCALSTAACHSHRCMTSPRLCYHHRGKAGSGHGASNLAVPIVASHYTAFASSTPPPLCPPPPSPSASYRRAVSLLAPPRVDQICTMPPLKQLRCPNHRVVLKAGREFPGTTVLIAVRFA</sequence>
<organism evidence="2 3">
    <name type="scientific">Oryza sativa subsp. japonica</name>
    <name type="common">Rice</name>
    <dbReference type="NCBI Taxonomy" id="39947"/>
    <lineage>
        <taxon>Eukaryota</taxon>
        <taxon>Viridiplantae</taxon>
        <taxon>Streptophyta</taxon>
        <taxon>Embryophyta</taxon>
        <taxon>Tracheophyta</taxon>
        <taxon>Spermatophyta</taxon>
        <taxon>Magnoliopsida</taxon>
        <taxon>Liliopsida</taxon>
        <taxon>Poales</taxon>
        <taxon>Poaceae</taxon>
        <taxon>BOP clade</taxon>
        <taxon>Oryzoideae</taxon>
        <taxon>Oryzeae</taxon>
        <taxon>Oryzinae</taxon>
        <taxon>Oryza</taxon>
        <taxon>Oryza sativa</taxon>
    </lineage>
</organism>
<feature type="region of interest" description="Disordered" evidence="1">
    <location>
        <begin position="1"/>
        <end position="33"/>
    </location>
</feature>